<dbReference type="SUPFAM" id="SSF141868">
    <property type="entry name" value="EAL domain-like"/>
    <property type="match status" value="1"/>
</dbReference>
<accession>A0A1H4FMC4</accession>
<dbReference type="Proteomes" id="UP000187280">
    <property type="component" value="Unassembled WGS sequence"/>
</dbReference>
<dbReference type="GeneID" id="97765963"/>
<name>A0A1H4FMC4_9GAMM</name>
<keyword evidence="1" id="KW-0812">Transmembrane</keyword>
<dbReference type="PANTHER" id="PTHR33121">
    <property type="entry name" value="CYCLIC DI-GMP PHOSPHODIESTERASE PDEF"/>
    <property type="match status" value="1"/>
</dbReference>
<evidence type="ECO:0000313" key="4">
    <source>
        <dbReference type="EMBL" id="SEA98227.1"/>
    </source>
</evidence>
<dbReference type="eggNOG" id="COG2200">
    <property type="taxonomic scope" value="Bacteria"/>
</dbReference>
<dbReference type="SMART" id="SM00052">
    <property type="entry name" value="EAL"/>
    <property type="match status" value="1"/>
</dbReference>
<evidence type="ECO:0000313" key="5">
    <source>
        <dbReference type="Proteomes" id="UP000187280"/>
    </source>
</evidence>
<dbReference type="InterPro" id="IPR000160">
    <property type="entry name" value="GGDEF_dom"/>
</dbReference>
<keyword evidence="1" id="KW-0472">Membrane</keyword>
<dbReference type="InterPro" id="IPR042461">
    <property type="entry name" value="LapD_MoxY_peri_C"/>
</dbReference>
<dbReference type="EMBL" id="FNQS01000014">
    <property type="protein sequence ID" value="SEA98227.1"/>
    <property type="molecule type" value="Genomic_DNA"/>
</dbReference>
<dbReference type="eggNOG" id="COG2199">
    <property type="taxonomic scope" value="Bacteria"/>
</dbReference>
<dbReference type="PROSITE" id="PS50887">
    <property type="entry name" value="GGDEF"/>
    <property type="match status" value="1"/>
</dbReference>
<dbReference type="PROSITE" id="PS50883">
    <property type="entry name" value="EAL"/>
    <property type="match status" value="1"/>
</dbReference>
<dbReference type="RefSeq" id="WP_026744289.1">
    <property type="nucleotide sequence ID" value="NZ_FNQS01000014.1"/>
</dbReference>
<dbReference type="InterPro" id="IPR050706">
    <property type="entry name" value="Cyclic-di-GMP_PDE-like"/>
</dbReference>
<organism evidence="4 5">
    <name type="scientific">Lonsdalea quercina</name>
    <dbReference type="NCBI Taxonomy" id="71657"/>
    <lineage>
        <taxon>Bacteria</taxon>
        <taxon>Pseudomonadati</taxon>
        <taxon>Pseudomonadota</taxon>
        <taxon>Gammaproteobacteria</taxon>
        <taxon>Enterobacterales</taxon>
        <taxon>Pectobacteriaceae</taxon>
        <taxon>Lonsdalea</taxon>
    </lineage>
</organism>
<dbReference type="CDD" id="cd01948">
    <property type="entry name" value="EAL"/>
    <property type="match status" value="1"/>
</dbReference>
<dbReference type="Gene3D" id="3.30.110.200">
    <property type="match status" value="1"/>
</dbReference>
<evidence type="ECO:0000259" key="3">
    <source>
        <dbReference type="PROSITE" id="PS50887"/>
    </source>
</evidence>
<dbReference type="STRING" id="71657.SAMN02982996_03122"/>
<dbReference type="InterPro" id="IPR001633">
    <property type="entry name" value="EAL_dom"/>
</dbReference>
<dbReference type="SMART" id="SM00267">
    <property type="entry name" value="GGDEF"/>
    <property type="match status" value="1"/>
</dbReference>
<dbReference type="Gene3D" id="3.30.70.270">
    <property type="match status" value="1"/>
</dbReference>
<dbReference type="Pfam" id="PF00990">
    <property type="entry name" value="GGDEF"/>
    <property type="match status" value="1"/>
</dbReference>
<sequence length="649" mass="72705">MSLFKQLLIAICLFMLFIFSGSFIANLESSRDQYNNQLHSHAQDAATALGVALTPNIDDPAMVELLVSSIFDSGYFSSIRVIDLETHKVTMERATSPEVSNVPVWFVRLVDLQPGNGQAIVMRGWEQAARVEVVSHPMFAIARLWQGTSASLIWMLSCGAIGLVLGAWFLRRQLRALDDMVIQSLAICRREFLSIPKLPKTPELRRVVQAMNLMVTKLQTLFEEEAQRSERLRKEAYQDPQTGLANRRAMDIQLETRLSDEEASTGYLIMLRLQDLAGMNQRLGAAKTDALLASVAQNILKCRKRYVEADSLAARIRGGEFAIFCPGLVQKEAQALADELSNRIEALFLTGETDVSPVARLALVSFQHGDSPASLFIRGDRLLMKAERNSDIHAEEEEDGKESQWVADRHHWFTLLDPLLAQENVQLFLQPVMDCAENGRILHHKVLARILDQEGNTINAGQFLPWVQRFGWNTRLDQVMMKHALAYLQRYDGTLALSLSGSTVLDLQLMAEWLAPLKAYPQQAARLILELDENQLPDAQQLDLLVKLLNEFGCKLGLQHFGGRFTIIGNLSKWGLAYLKIDGSYIRGIDEAEDKKVFITALQRAMNSIDLPLIAERVETKGELEELRALGIKGAMGRLLGEPFPVSLS</sequence>
<dbReference type="PANTHER" id="PTHR33121:SF23">
    <property type="entry name" value="CYCLIC DI-GMP PHOSPHODIESTERASE PDEB"/>
    <property type="match status" value="1"/>
</dbReference>
<feature type="domain" description="EAL" evidence="2">
    <location>
        <begin position="409"/>
        <end position="649"/>
    </location>
</feature>
<dbReference type="Gene3D" id="3.20.20.450">
    <property type="entry name" value="EAL domain"/>
    <property type="match status" value="1"/>
</dbReference>
<dbReference type="InterPro" id="IPR035919">
    <property type="entry name" value="EAL_sf"/>
</dbReference>
<dbReference type="Gene3D" id="6.20.270.20">
    <property type="entry name" value="LapD/MoxY periplasmic domain"/>
    <property type="match status" value="1"/>
</dbReference>
<dbReference type="InterPro" id="IPR029787">
    <property type="entry name" value="Nucleotide_cyclase"/>
</dbReference>
<dbReference type="InterPro" id="IPR032244">
    <property type="entry name" value="LapD_MoxY_N"/>
</dbReference>
<dbReference type="GO" id="GO:0071111">
    <property type="term" value="F:cyclic-guanylate-specific phosphodiesterase activity"/>
    <property type="evidence" value="ECO:0007669"/>
    <property type="project" value="InterPro"/>
</dbReference>
<dbReference type="NCBIfam" id="TIGR00254">
    <property type="entry name" value="GGDEF"/>
    <property type="match status" value="1"/>
</dbReference>
<dbReference type="NCBIfam" id="NF045673">
    <property type="entry name" value="c-di-GMPRcptLapD"/>
    <property type="match status" value="1"/>
</dbReference>
<keyword evidence="1" id="KW-1133">Transmembrane helix</keyword>
<feature type="domain" description="GGDEF" evidence="3">
    <location>
        <begin position="264"/>
        <end position="409"/>
    </location>
</feature>
<dbReference type="InterPro" id="IPR043128">
    <property type="entry name" value="Rev_trsase/Diguanyl_cyclase"/>
</dbReference>
<dbReference type="Pfam" id="PF00563">
    <property type="entry name" value="EAL"/>
    <property type="match status" value="1"/>
</dbReference>
<feature type="transmembrane region" description="Helical" evidence="1">
    <location>
        <begin position="152"/>
        <end position="170"/>
    </location>
</feature>
<evidence type="ECO:0000259" key="2">
    <source>
        <dbReference type="PROSITE" id="PS50883"/>
    </source>
</evidence>
<gene>
    <name evidence="4" type="ORF">SAMN02982996_03122</name>
</gene>
<protein>
    <submittedName>
        <fullName evidence="4">Diguanylate cyclase (GGDEF) domain-containing protein</fullName>
    </submittedName>
</protein>
<dbReference type="Pfam" id="PF16448">
    <property type="entry name" value="LapD_MoxY_N"/>
    <property type="match status" value="1"/>
</dbReference>
<dbReference type="SUPFAM" id="SSF55073">
    <property type="entry name" value="Nucleotide cyclase"/>
    <property type="match status" value="1"/>
</dbReference>
<dbReference type="AlphaFoldDB" id="A0A1H4FMC4"/>
<keyword evidence="5" id="KW-1185">Reference proteome</keyword>
<proteinExistence type="predicted"/>
<dbReference type="CDD" id="cd01949">
    <property type="entry name" value="GGDEF"/>
    <property type="match status" value="1"/>
</dbReference>
<evidence type="ECO:0000256" key="1">
    <source>
        <dbReference type="SAM" id="Phobius"/>
    </source>
</evidence>
<reference evidence="4 5" key="1">
    <citation type="submission" date="2016-10" db="EMBL/GenBank/DDBJ databases">
        <authorList>
            <person name="de Groot N.N."/>
        </authorList>
    </citation>
    <scope>NUCLEOTIDE SEQUENCE [LARGE SCALE GENOMIC DNA]</scope>
    <source>
        <strain evidence="4 5">ATCC 29281</strain>
    </source>
</reference>